<organism evidence="2 3">
    <name type="scientific">Pedobacter petrophilus</name>
    <dbReference type="NCBI Taxonomy" id="1908241"/>
    <lineage>
        <taxon>Bacteria</taxon>
        <taxon>Pseudomonadati</taxon>
        <taxon>Bacteroidota</taxon>
        <taxon>Sphingobacteriia</taxon>
        <taxon>Sphingobacteriales</taxon>
        <taxon>Sphingobacteriaceae</taxon>
        <taxon>Pedobacter</taxon>
    </lineage>
</organism>
<keyword evidence="1" id="KW-0732">Signal</keyword>
<feature type="chain" id="PRO_5029678560" description="DUF1735 domain-containing protein" evidence="1">
    <location>
        <begin position="25"/>
        <end position="366"/>
    </location>
</feature>
<evidence type="ECO:0000256" key="1">
    <source>
        <dbReference type="SAM" id="SignalP"/>
    </source>
</evidence>
<dbReference type="RefSeq" id="WP_154282231.1">
    <property type="nucleotide sequence ID" value="NZ_JBHUJQ010000001.1"/>
</dbReference>
<comment type="caution">
    <text evidence="2">The sequence shown here is derived from an EMBL/GenBank/DDBJ whole genome shotgun (WGS) entry which is preliminary data.</text>
</comment>
<accession>A0A7K0G1W9</accession>
<dbReference type="EMBL" id="WKKH01000032">
    <property type="protein sequence ID" value="MRX77818.1"/>
    <property type="molecule type" value="Genomic_DNA"/>
</dbReference>
<dbReference type="PROSITE" id="PS51257">
    <property type="entry name" value="PROKAR_LIPOPROTEIN"/>
    <property type="match status" value="1"/>
</dbReference>
<protein>
    <recommendedName>
        <fullName evidence="4">DUF1735 domain-containing protein</fullName>
    </recommendedName>
</protein>
<evidence type="ECO:0000313" key="3">
    <source>
        <dbReference type="Proteomes" id="UP000487757"/>
    </source>
</evidence>
<sequence>MEILKNYTKLLLIGSLFLSMSACKKDNVEVPVEQVEINIPGTVSMIYGEQQDITLPANVLGAQDVQITLDFSQNENVKVNAKESLNDKLSAAVTIDKNSGKIHLNSSLLYVNGTISGTNGAKLPDYFKVVVNASSVSKSFQGKQTINLKISPAKLSVKGLDNQAAIPVAYVLYGDAANFELEFSKSSLTGMTWGIENQSSIGAEVSLNANILKFATSSGDPSRKVEKAFNVTPSLQKDGFVVASTAFRVIFIPRIKFFFGTYYPDYDLTILLNNLHIGLSNGYVSAAPTLSPEGYKSTFAIIGIKKDSQVFNDIDALFSINEKTGSVTLKKNSSLTAGAYEITVKAITTTGLEFLTTLTLNMSKVE</sequence>
<evidence type="ECO:0008006" key="4">
    <source>
        <dbReference type="Google" id="ProtNLM"/>
    </source>
</evidence>
<name>A0A7K0G1W9_9SPHI</name>
<gene>
    <name evidence="2" type="ORF">GJU39_17180</name>
</gene>
<dbReference type="AlphaFoldDB" id="A0A7K0G1W9"/>
<dbReference type="OrthoDB" id="701285at2"/>
<proteinExistence type="predicted"/>
<feature type="signal peptide" evidence="1">
    <location>
        <begin position="1"/>
        <end position="24"/>
    </location>
</feature>
<dbReference type="Proteomes" id="UP000487757">
    <property type="component" value="Unassembled WGS sequence"/>
</dbReference>
<evidence type="ECO:0000313" key="2">
    <source>
        <dbReference type="EMBL" id="MRX77818.1"/>
    </source>
</evidence>
<reference evidence="2 3" key="1">
    <citation type="submission" date="2019-11" db="EMBL/GenBank/DDBJ databases">
        <title>Pedobacter petrophilus genome.</title>
        <authorList>
            <person name="Feldbauer M.J."/>
            <person name="Newman J.D."/>
        </authorList>
    </citation>
    <scope>NUCLEOTIDE SEQUENCE [LARGE SCALE GENOMIC DNA]</scope>
    <source>
        <strain evidence="2 3">LMG 29686</strain>
    </source>
</reference>
<keyword evidence="3" id="KW-1185">Reference proteome</keyword>
<dbReference type="Gene3D" id="2.60.40.2710">
    <property type="match status" value="1"/>
</dbReference>